<evidence type="ECO:0000256" key="1">
    <source>
        <dbReference type="ARBA" id="ARBA00004141"/>
    </source>
</evidence>
<keyword evidence="9" id="KW-0407">Ion channel</keyword>
<feature type="transmembrane region" description="Helical" evidence="11">
    <location>
        <begin position="41"/>
        <end position="62"/>
    </location>
</feature>
<evidence type="ECO:0000256" key="10">
    <source>
        <dbReference type="SAM" id="MobiDB-lite"/>
    </source>
</evidence>
<dbReference type="GO" id="GO:0034707">
    <property type="term" value="C:chloride channel complex"/>
    <property type="evidence" value="ECO:0007669"/>
    <property type="project" value="UniProtKB-KW"/>
</dbReference>
<dbReference type="InterPro" id="IPR046342">
    <property type="entry name" value="CBS_dom_sf"/>
</dbReference>
<feature type="transmembrane region" description="Helical" evidence="11">
    <location>
        <begin position="262"/>
        <end position="282"/>
    </location>
</feature>
<dbReference type="InterPro" id="IPR014743">
    <property type="entry name" value="Cl-channel_core"/>
</dbReference>
<evidence type="ECO:0000313" key="13">
    <source>
        <dbReference type="EMBL" id="WCL91602.1"/>
    </source>
</evidence>
<dbReference type="GeneID" id="66892493"/>
<evidence type="ECO:0000256" key="6">
    <source>
        <dbReference type="ARBA" id="ARBA00023136"/>
    </source>
</evidence>
<feature type="transmembrane region" description="Helical" evidence="11">
    <location>
        <begin position="394"/>
        <end position="416"/>
    </location>
</feature>
<dbReference type="PANTHER" id="PTHR43427:SF6">
    <property type="entry name" value="CHLORIDE CHANNEL PROTEIN CLC-E"/>
    <property type="match status" value="1"/>
</dbReference>
<dbReference type="Pfam" id="PF00654">
    <property type="entry name" value="Voltage_CLC"/>
    <property type="match status" value="1"/>
</dbReference>
<protein>
    <submittedName>
        <fullName evidence="13">Chloride channel protein</fullName>
    </submittedName>
    <submittedName>
        <fullName evidence="12">Possible chloride channel</fullName>
    </submittedName>
</protein>
<reference evidence="13" key="3">
    <citation type="submission" date="2022-12" db="EMBL/GenBank/DDBJ databases">
        <title>Complete genome sequence of Rhodopseudomonas palustris CGA0092 and corrections to the R. palustris CGA009 genome sequence.</title>
        <authorList>
            <person name="Mazny B.R."/>
            <person name="Sheff O.F."/>
            <person name="LaSarre B."/>
            <person name="McKinlay A."/>
            <person name="McKinlay J.B."/>
        </authorList>
    </citation>
    <scope>NUCLEOTIDE SEQUENCE</scope>
    <source>
        <strain evidence="13">CGA009</strain>
    </source>
</reference>
<name>Q6N9S3_RHOPA</name>
<evidence type="ECO:0000256" key="11">
    <source>
        <dbReference type="SAM" id="Phobius"/>
    </source>
</evidence>
<dbReference type="EMBL" id="BX572597">
    <property type="protein sequence ID" value="CAE26907.1"/>
    <property type="molecule type" value="Genomic_DNA"/>
</dbReference>
<feature type="region of interest" description="Disordered" evidence="10">
    <location>
        <begin position="1"/>
        <end position="21"/>
    </location>
</feature>
<dbReference type="HOGENOM" id="CLU_015263_5_2_5"/>
<keyword evidence="5" id="KW-0406">Ion transport</keyword>
<feature type="transmembrane region" description="Helical" evidence="11">
    <location>
        <begin position="333"/>
        <end position="353"/>
    </location>
</feature>
<feature type="transmembrane region" description="Helical" evidence="11">
    <location>
        <begin position="422"/>
        <end position="443"/>
    </location>
</feature>
<dbReference type="InterPro" id="IPR001807">
    <property type="entry name" value="ClC"/>
</dbReference>
<reference evidence="13" key="1">
    <citation type="submission" date="2003-07" db="EMBL/GenBank/DDBJ databases">
        <authorList>
            <consortium name="Rhodopseudomonas genome consortium"/>
            <person name="Larimer F."/>
            <person name="Harwood C."/>
        </authorList>
    </citation>
    <scope>NUCLEOTIDE SEQUENCE</scope>
    <source>
        <strain evidence="13">CGA009</strain>
    </source>
</reference>
<comment type="subcellular location">
    <subcellularLocation>
        <location evidence="1">Membrane</location>
        <topology evidence="1">Multi-pass membrane protein</topology>
    </subcellularLocation>
</comment>
<feature type="transmembrane region" description="Helical" evidence="11">
    <location>
        <begin position="294"/>
        <end position="312"/>
    </location>
</feature>
<evidence type="ECO:0000256" key="3">
    <source>
        <dbReference type="ARBA" id="ARBA00022692"/>
    </source>
</evidence>
<keyword evidence="3 11" id="KW-0812">Transmembrane</keyword>
<keyword evidence="2" id="KW-0813">Transport</keyword>
<feature type="transmembrane region" description="Helical" evidence="11">
    <location>
        <begin position="184"/>
        <end position="209"/>
    </location>
</feature>
<gene>
    <name evidence="12" type="ordered locus">RPA1465</name>
    <name evidence="13" type="ORF">TX73_007525</name>
</gene>
<evidence type="ECO:0000256" key="9">
    <source>
        <dbReference type="ARBA" id="ARBA00023303"/>
    </source>
</evidence>
<evidence type="ECO:0000256" key="7">
    <source>
        <dbReference type="ARBA" id="ARBA00023173"/>
    </source>
</evidence>
<dbReference type="GO" id="GO:0005254">
    <property type="term" value="F:chloride channel activity"/>
    <property type="evidence" value="ECO:0007669"/>
    <property type="project" value="UniProtKB-KW"/>
</dbReference>
<dbReference type="CDD" id="cd00400">
    <property type="entry name" value="Voltage_gated_ClC"/>
    <property type="match status" value="1"/>
</dbReference>
<dbReference type="KEGG" id="rpa:TX73_007525"/>
<dbReference type="EMBL" id="CP116810">
    <property type="protein sequence ID" value="WCL91602.1"/>
    <property type="molecule type" value="Genomic_DNA"/>
</dbReference>
<evidence type="ECO:0000256" key="2">
    <source>
        <dbReference type="ARBA" id="ARBA00022448"/>
    </source>
</evidence>
<dbReference type="AlphaFoldDB" id="Q6N9S3"/>
<dbReference type="Gene3D" id="1.10.3080.10">
    <property type="entry name" value="Clc chloride channel"/>
    <property type="match status" value="1"/>
</dbReference>
<dbReference type="InterPro" id="IPR050368">
    <property type="entry name" value="ClC-type_chloride_channel"/>
</dbReference>
<keyword evidence="7" id="KW-0869">Chloride channel</keyword>
<sequence length="604" mass="64080">MSVVSRPDTPAVSGPTSAAPAASAPWRLPAVVRNFVRNREIGLVMVAVVIGLLSGLLVAIIWRLSEFAHAVLFNIPFDTRLSANGVISWQRTLLVPLGGAVILTIIGVFYAGRFKGRLADAIEANALYGGRVSMRGSLLISLQTLLSNGCGASVGLEAGYTQICAAFSSQIGQRLAARRADMRLLVACGAAGAISAAFTAPLAGAFFAFEVVLGAYTSASLVPVIASAVSSWLVMRNLVHPSFLQIPGVPTPASVEMIGQTMLLGVLCAFFSILVMLAVAFSERVFQSISIWRGALRLVIGALLLSGLALLSPTVLGSGHGAMQLLLITNPTWLMLLTTLILKTLASAISLGAGFRGGLFFASLMLGSLIGQLYSTVLTPYFPDIALQPGTAAVAGMVALGTGVIGAPFSMICLALELTGDFWVTIGAVVAASMSALIVRELFGYSFATWRFHLRGETIRGPQDIGWVKQISAATLMRTDFPTAPGDLPIVEAQKLFPPGRVKHIVLRHVDGSYGGIVNSAELHGVPDPAEAVLETLAQQRDQFLQPQVTVRDILAAFDRTEADVLVVIDNAQDRRAIGTVSEAHVLRTYSTELERRNQEVFFR</sequence>
<feature type="compositionally biased region" description="Low complexity" evidence="10">
    <location>
        <begin position="10"/>
        <end position="21"/>
    </location>
</feature>
<proteinExistence type="predicted"/>
<organism evidence="12">
    <name type="scientific">Rhodopseudomonas palustris (strain ATCC BAA-98 / CGA009)</name>
    <dbReference type="NCBI Taxonomy" id="258594"/>
    <lineage>
        <taxon>Bacteria</taxon>
        <taxon>Pseudomonadati</taxon>
        <taxon>Pseudomonadota</taxon>
        <taxon>Alphaproteobacteria</taxon>
        <taxon>Hyphomicrobiales</taxon>
        <taxon>Nitrobacteraceae</taxon>
        <taxon>Rhodopseudomonas</taxon>
    </lineage>
</organism>
<keyword evidence="14" id="KW-1185">Reference proteome</keyword>
<evidence type="ECO:0000256" key="5">
    <source>
        <dbReference type="ARBA" id="ARBA00023065"/>
    </source>
</evidence>
<dbReference type="STRING" id="258594.RPA1465"/>
<evidence type="ECO:0000256" key="4">
    <source>
        <dbReference type="ARBA" id="ARBA00022989"/>
    </source>
</evidence>
<feature type="transmembrane region" description="Helical" evidence="11">
    <location>
        <begin position="93"/>
        <end position="112"/>
    </location>
</feature>
<dbReference type="eggNOG" id="COG0038">
    <property type="taxonomic scope" value="Bacteria"/>
</dbReference>
<dbReference type="SUPFAM" id="SSF81340">
    <property type="entry name" value="Clc chloride channel"/>
    <property type="match status" value="1"/>
</dbReference>
<dbReference type="SUPFAM" id="SSF54631">
    <property type="entry name" value="CBS-domain pair"/>
    <property type="match status" value="1"/>
</dbReference>
<evidence type="ECO:0000313" key="12">
    <source>
        <dbReference type="EMBL" id="CAE26907.1"/>
    </source>
</evidence>
<evidence type="ECO:0000313" key="14">
    <source>
        <dbReference type="Proteomes" id="UP000001426"/>
    </source>
</evidence>
<dbReference type="PANTHER" id="PTHR43427">
    <property type="entry name" value="CHLORIDE CHANNEL PROTEIN CLC-E"/>
    <property type="match status" value="1"/>
</dbReference>
<reference evidence="12 14" key="2">
    <citation type="journal article" date="2004" name="Nat. Biotechnol.">
        <title>Complete genome sequence of the metabolically versatile photosynthetic bacterium Rhodopseudomonas palustris.</title>
        <authorList>
            <person name="Larimer F.W."/>
            <person name="Chain P."/>
            <person name="Hauser L."/>
            <person name="Lamerdin J."/>
            <person name="Malfatti S."/>
            <person name="Do L."/>
            <person name="Land M.L."/>
            <person name="Pelletier D.A."/>
            <person name="Beatty J.T."/>
            <person name="Lang A.S."/>
            <person name="Tabita F.R."/>
            <person name="Gibson J.L."/>
            <person name="Hanson T.E."/>
            <person name="Bobst C."/>
            <person name="Torres J.L."/>
            <person name="Peres C."/>
            <person name="Harrison F.H."/>
            <person name="Gibson J."/>
            <person name="Harwood C.S."/>
        </authorList>
    </citation>
    <scope>NUCLEOTIDE SEQUENCE [LARGE SCALE GENOMIC DNA]</scope>
    <source>
        <strain evidence="14">ATCC BAA-98 / CGA009</strain>
        <strain evidence="12">CGA009</strain>
    </source>
</reference>
<feature type="transmembrane region" description="Helical" evidence="11">
    <location>
        <begin position="359"/>
        <end position="382"/>
    </location>
</feature>
<dbReference type="RefSeq" id="WP_011157026.1">
    <property type="nucleotide sequence ID" value="NZ_CP116810.1"/>
</dbReference>
<dbReference type="Proteomes" id="UP000001426">
    <property type="component" value="Chromosome"/>
</dbReference>
<keyword evidence="4 11" id="KW-1133">Transmembrane helix</keyword>
<evidence type="ECO:0000256" key="8">
    <source>
        <dbReference type="ARBA" id="ARBA00023214"/>
    </source>
</evidence>
<dbReference type="PhylomeDB" id="Q6N9S3"/>
<dbReference type="PRINTS" id="PR00762">
    <property type="entry name" value="CLCHANNEL"/>
</dbReference>
<keyword evidence="8" id="KW-0868">Chloride</keyword>
<keyword evidence="6 11" id="KW-0472">Membrane</keyword>
<accession>Q6N9S3</accession>